<organism evidence="1 2">
    <name type="scientific">Methylomirabilis oxygeniifera</name>
    <dbReference type="NCBI Taxonomy" id="671143"/>
    <lineage>
        <taxon>Bacteria</taxon>
        <taxon>Candidatus Methylomirabilota</taxon>
        <taxon>Candidatus Methylomirabilia</taxon>
        <taxon>Candidatus Methylomirabilales</taxon>
        <taxon>Candidatus Methylomirabilaceae</taxon>
        <taxon>Candidatus Methylomirabilis</taxon>
    </lineage>
</organism>
<accession>D5MF85</accession>
<dbReference type="KEGG" id="mox:DAMO_1354"/>
<sequence length="156" mass="17489">MTDDLLRQIWEAVKRFSWLAVVKRVSGLAFRGKAWRCPAIYYGRTIAWFDLLTTGNRSGRERGERFAYARNDAVDGWSRAMEVNAHARVPQASEALLRPCAIGLPMLRFEPIAAELSGYAALTRPTPDFGIRRKGRGNARDPIDLFKGSHGAGLRL</sequence>
<protein>
    <submittedName>
        <fullName evidence="1">Uncharacterized protein</fullName>
    </submittedName>
</protein>
<name>D5MF85_METO1</name>
<proteinExistence type="predicted"/>
<evidence type="ECO:0000313" key="2">
    <source>
        <dbReference type="Proteomes" id="UP000006898"/>
    </source>
</evidence>
<dbReference type="HOGENOM" id="CLU_1683364_0_0_0"/>
<dbReference type="EMBL" id="FP565575">
    <property type="protein sequence ID" value="CBE68414.1"/>
    <property type="molecule type" value="Genomic_DNA"/>
</dbReference>
<reference evidence="1 2" key="1">
    <citation type="journal article" date="2010" name="Nature">
        <title>Nitrite-driven anaerobic methane oxidation by oxygenic bacteria.</title>
        <authorList>
            <person name="Ettwig K.F."/>
            <person name="Butler M.K."/>
            <person name="Le Paslier D."/>
            <person name="Pelletier E."/>
            <person name="Mangenot S."/>
            <person name="Kuypers M.M.M."/>
            <person name="Schreiber F."/>
            <person name="Dutilh B.E."/>
            <person name="Zedelius J."/>
            <person name="de Beer D."/>
            <person name="Gloerich J."/>
            <person name="Wessels H.J.C.T."/>
            <person name="van Allen T."/>
            <person name="Luesken F."/>
            <person name="Wu M."/>
            <person name="van de Pas-Schoonen K.T."/>
            <person name="Op den Camp H.J.M."/>
            <person name="Janssen-Megens E.M."/>
            <person name="Francoijs K-J."/>
            <person name="Stunnenberg H."/>
            <person name="Weissenbach J."/>
            <person name="Jetten M.S.M."/>
            <person name="Strous M."/>
        </authorList>
    </citation>
    <scope>NUCLEOTIDE SEQUENCE [LARGE SCALE GENOMIC DNA]</scope>
</reference>
<dbReference type="STRING" id="671143.DAMO_1354"/>
<evidence type="ECO:0000313" key="1">
    <source>
        <dbReference type="EMBL" id="CBE68414.1"/>
    </source>
</evidence>
<dbReference type="AlphaFoldDB" id="D5MF85"/>
<gene>
    <name evidence="1" type="ORF">DAMO_1354</name>
</gene>
<dbReference type="Proteomes" id="UP000006898">
    <property type="component" value="Chromosome"/>
</dbReference>